<comment type="caution">
    <text evidence="1">The sequence shown here is derived from an EMBL/GenBank/DDBJ whole genome shotgun (WGS) entry which is preliminary data.</text>
</comment>
<evidence type="ECO:0000313" key="1">
    <source>
        <dbReference type="EMBL" id="GLK63754.1"/>
    </source>
</evidence>
<name>A0AAD3NY52_9RHOB</name>
<proteinExistence type="predicted"/>
<evidence type="ECO:0000313" key="2">
    <source>
        <dbReference type="Proteomes" id="UP001143349"/>
    </source>
</evidence>
<dbReference type="Pfam" id="PF11000">
    <property type="entry name" value="DUF2840"/>
    <property type="match status" value="1"/>
</dbReference>
<accession>A0AAD3NY52</accession>
<organism evidence="1 2">
    <name type="scientific">Paracoccus kondratievae</name>
    <dbReference type="NCBI Taxonomy" id="135740"/>
    <lineage>
        <taxon>Bacteria</taxon>
        <taxon>Pseudomonadati</taxon>
        <taxon>Pseudomonadota</taxon>
        <taxon>Alphaproteobacteria</taxon>
        <taxon>Rhodobacterales</taxon>
        <taxon>Paracoccaceae</taxon>
        <taxon>Paracoccus</taxon>
    </lineage>
</organism>
<reference evidence="1" key="1">
    <citation type="journal article" date="2014" name="Int. J. Syst. Evol. Microbiol.">
        <title>Complete genome sequence of Corynebacterium casei LMG S-19264T (=DSM 44701T), isolated from a smear-ripened cheese.</title>
        <authorList>
            <consortium name="US DOE Joint Genome Institute (JGI-PGF)"/>
            <person name="Walter F."/>
            <person name="Albersmeier A."/>
            <person name="Kalinowski J."/>
            <person name="Ruckert C."/>
        </authorList>
    </citation>
    <scope>NUCLEOTIDE SEQUENCE</scope>
    <source>
        <strain evidence="1">VKM B-2222</strain>
    </source>
</reference>
<sequence length="166" mass="19297">MSASRHDSTDQTRPALTLVDLIWEQKRVEHWLRFGRHRYEQRIDRSRRIVGFAAGSIFALVRWAGNDYGTVVSRLDILRAVTRSEPFQTLPFIRPGAEILLRAAGWPKVERVLQAIDVIEALKIDPCTVSPDHWRHVHNRLTAGEPFRTYTKAQHATWLKRRDLLP</sequence>
<evidence type="ECO:0008006" key="3">
    <source>
        <dbReference type="Google" id="ProtNLM"/>
    </source>
</evidence>
<dbReference type="EMBL" id="BSFH01000022">
    <property type="protein sequence ID" value="GLK63754.1"/>
    <property type="molecule type" value="Genomic_DNA"/>
</dbReference>
<dbReference type="Proteomes" id="UP001143349">
    <property type="component" value="Unassembled WGS sequence"/>
</dbReference>
<reference evidence="1" key="2">
    <citation type="submission" date="2023-01" db="EMBL/GenBank/DDBJ databases">
        <authorList>
            <person name="Sun Q."/>
            <person name="Evtushenko L."/>
        </authorList>
    </citation>
    <scope>NUCLEOTIDE SEQUENCE</scope>
    <source>
        <strain evidence="1">VKM B-2222</strain>
    </source>
</reference>
<dbReference type="AlphaFoldDB" id="A0AAD3NY52"/>
<protein>
    <recommendedName>
        <fullName evidence="3">DUF2840 domain-containing protein</fullName>
    </recommendedName>
</protein>
<dbReference type="RefSeq" id="WP_271179451.1">
    <property type="nucleotide sequence ID" value="NZ_BSFH01000022.1"/>
</dbReference>
<gene>
    <name evidence="1" type="ORF">GCM10017635_12250</name>
</gene>
<keyword evidence="2" id="KW-1185">Reference proteome</keyword>
<dbReference type="InterPro" id="IPR021263">
    <property type="entry name" value="DUF2840"/>
</dbReference>